<evidence type="ECO:0008006" key="3">
    <source>
        <dbReference type="Google" id="ProtNLM"/>
    </source>
</evidence>
<dbReference type="SUPFAM" id="SSF52047">
    <property type="entry name" value="RNI-like"/>
    <property type="match status" value="1"/>
</dbReference>
<proteinExistence type="predicted"/>
<organism evidence="1 2">
    <name type="scientific">Plenodomus tracheiphilus IPT5</name>
    <dbReference type="NCBI Taxonomy" id="1408161"/>
    <lineage>
        <taxon>Eukaryota</taxon>
        <taxon>Fungi</taxon>
        <taxon>Dikarya</taxon>
        <taxon>Ascomycota</taxon>
        <taxon>Pezizomycotina</taxon>
        <taxon>Dothideomycetes</taxon>
        <taxon>Pleosporomycetidae</taxon>
        <taxon>Pleosporales</taxon>
        <taxon>Pleosporineae</taxon>
        <taxon>Leptosphaeriaceae</taxon>
        <taxon>Plenodomus</taxon>
    </lineage>
</organism>
<keyword evidence="2" id="KW-1185">Reference proteome</keyword>
<dbReference type="OrthoDB" id="3800724at2759"/>
<dbReference type="Gene3D" id="3.80.10.10">
    <property type="entry name" value="Ribonuclease Inhibitor"/>
    <property type="match status" value="1"/>
</dbReference>
<dbReference type="InterPro" id="IPR032675">
    <property type="entry name" value="LRR_dom_sf"/>
</dbReference>
<protein>
    <recommendedName>
        <fullName evidence="3">F-box domain-containing protein</fullName>
    </recommendedName>
</protein>
<name>A0A6A7B2C9_9PLEO</name>
<gene>
    <name evidence="1" type="ORF">T440DRAFT_401122</name>
</gene>
<dbReference type="EMBL" id="MU006317">
    <property type="protein sequence ID" value="KAF2848508.1"/>
    <property type="molecule type" value="Genomic_DNA"/>
</dbReference>
<dbReference type="Proteomes" id="UP000799423">
    <property type="component" value="Unassembled WGS sequence"/>
</dbReference>
<evidence type="ECO:0000313" key="1">
    <source>
        <dbReference type="EMBL" id="KAF2848508.1"/>
    </source>
</evidence>
<evidence type="ECO:0000313" key="2">
    <source>
        <dbReference type="Proteomes" id="UP000799423"/>
    </source>
</evidence>
<reference evidence="1" key="1">
    <citation type="submission" date="2020-01" db="EMBL/GenBank/DDBJ databases">
        <authorList>
            <consortium name="DOE Joint Genome Institute"/>
            <person name="Haridas S."/>
            <person name="Albert R."/>
            <person name="Binder M."/>
            <person name="Bloem J."/>
            <person name="Labutti K."/>
            <person name="Salamov A."/>
            <person name="Andreopoulos B."/>
            <person name="Baker S.E."/>
            <person name="Barry K."/>
            <person name="Bills G."/>
            <person name="Bluhm B.H."/>
            <person name="Cannon C."/>
            <person name="Castanera R."/>
            <person name="Culley D.E."/>
            <person name="Daum C."/>
            <person name="Ezra D."/>
            <person name="Gonzalez J.B."/>
            <person name="Henrissat B."/>
            <person name="Kuo A."/>
            <person name="Liang C."/>
            <person name="Lipzen A."/>
            <person name="Lutzoni F."/>
            <person name="Magnuson J."/>
            <person name="Mondo S."/>
            <person name="Nolan M."/>
            <person name="Ohm R."/>
            <person name="Pangilinan J."/>
            <person name="Park H.-J."/>
            <person name="Ramirez L."/>
            <person name="Alfaro M."/>
            <person name="Sun H."/>
            <person name="Tritt A."/>
            <person name="Yoshinaga Y."/>
            <person name="Zwiers L.-H."/>
            <person name="Turgeon B.G."/>
            <person name="Goodwin S.B."/>
            <person name="Spatafora J.W."/>
            <person name="Crous P.W."/>
            <person name="Grigoriev I.V."/>
        </authorList>
    </citation>
    <scope>NUCLEOTIDE SEQUENCE</scope>
    <source>
        <strain evidence="1">IPT5</strain>
    </source>
</reference>
<accession>A0A6A7B2C9</accession>
<dbReference type="AlphaFoldDB" id="A0A6A7B2C9"/>
<sequence length="378" mass="43305">MDRLSEELLDHIVSYVLAPQINNRPIGHADILCVSKVSRQLHRISQPHLYRAINLKGMSFGETPGQIMKLLGTRPQLRHHIKSVNLHVHYPDAVSELTLWLSQLPNLRTIGLQLNWTQLPDLTPFLKLPGITTLRMSGVQFQNTEFTEDFVMDVINDTITTLDISVADPEDPWENCNDIVVFAQTFTNLQHLSLHSSDEGESRCVLNAPAFRCLVHSFRVALQTTLRKLSYRYNDATHGLDHYGFEDISNRYDARRTLKESQLEHLTIETECLLRPASKGPKSLRINPSCLPATLRTLYLRHHVSHDRLESDRENLMYSEEAQYLAQILSIVGHKSRFPNMIKVTLAVFLPIRFGEVASRVMKKHTRHVQVPLDVVFV</sequence>